<dbReference type="InterPro" id="IPR035440">
    <property type="entry name" value="4HB_MCP_dom_sf"/>
</dbReference>
<dbReference type="Proteomes" id="UP000077875">
    <property type="component" value="Chromosome"/>
</dbReference>
<evidence type="ECO:0008006" key="19">
    <source>
        <dbReference type="Google" id="ProtNLM"/>
    </source>
</evidence>
<evidence type="ECO:0000256" key="10">
    <source>
        <dbReference type="ARBA" id="ARBA00029447"/>
    </source>
</evidence>
<feature type="domain" description="Methyl-accepting transducer" evidence="15">
    <location>
        <begin position="270"/>
        <end position="499"/>
    </location>
</feature>
<dbReference type="GO" id="GO:0005886">
    <property type="term" value="C:plasma membrane"/>
    <property type="evidence" value="ECO:0007669"/>
    <property type="project" value="UniProtKB-SubCell"/>
</dbReference>
<evidence type="ECO:0000256" key="8">
    <source>
        <dbReference type="ARBA" id="ARBA00023136"/>
    </source>
</evidence>
<keyword evidence="5" id="KW-0997">Cell inner membrane</keyword>
<feature type="compositionally biased region" description="Low complexity" evidence="13">
    <location>
        <begin position="525"/>
        <end position="539"/>
    </location>
</feature>
<name>A0A172YGE0_9GAMM</name>
<protein>
    <recommendedName>
        <fullName evidence="19">Chemotaxis protein</fullName>
    </recommendedName>
</protein>
<keyword evidence="4" id="KW-0145">Chemotaxis</keyword>
<evidence type="ECO:0000256" key="2">
    <source>
        <dbReference type="ARBA" id="ARBA00022475"/>
    </source>
</evidence>
<keyword evidence="7 14" id="KW-1133">Transmembrane helix</keyword>
<comment type="similarity">
    <text evidence="10">Belongs to the methyl-accepting chemotaxis (MCP) protein family.</text>
</comment>
<feature type="domain" description="HAMP" evidence="16">
    <location>
        <begin position="213"/>
        <end position="265"/>
    </location>
</feature>
<evidence type="ECO:0000256" key="12">
    <source>
        <dbReference type="SAM" id="Coils"/>
    </source>
</evidence>
<dbReference type="STRING" id="376489.A5892_13435"/>
<reference evidence="17 18" key="1">
    <citation type="submission" date="2016-04" db="EMBL/GenBank/DDBJ databases">
        <title>Complete Genome Sequence of Halotalea alkalilenta IHB B 13600.</title>
        <authorList>
            <person name="Swarnkar M.K."/>
            <person name="Sharma A."/>
            <person name="Kaushal K."/>
            <person name="Soni R."/>
            <person name="Rana S."/>
            <person name="Singh A.K."/>
            <person name="Gulati A."/>
        </authorList>
    </citation>
    <scope>NUCLEOTIDE SEQUENCE [LARGE SCALE GENOMIC DNA]</scope>
    <source>
        <strain evidence="17 18">IHB B 13600</strain>
    </source>
</reference>
<evidence type="ECO:0000256" key="3">
    <source>
        <dbReference type="ARBA" id="ARBA00022481"/>
    </source>
</evidence>
<evidence type="ECO:0000313" key="17">
    <source>
        <dbReference type="EMBL" id="ANF58351.1"/>
    </source>
</evidence>
<feature type="transmembrane region" description="Helical" evidence="14">
    <location>
        <begin position="6"/>
        <end position="30"/>
    </location>
</feature>
<dbReference type="RefSeq" id="WP_064123239.1">
    <property type="nucleotide sequence ID" value="NZ_CP015243.1"/>
</dbReference>
<keyword evidence="12" id="KW-0175">Coiled coil</keyword>
<keyword evidence="9 11" id="KW-0807">Transducer</keyword>
<feature type="compositionally biased region" description="Polar residues" evidence="13">
    <location>
        <begin position="283"/>
        <end position="310"/>
    </location>
</feature>
<dbReference type="InterPro" id="IPR051310">
    <property type="entry name" value="MCP_chemotaxis"/>
</dbReference>
<evidence type="ECO:0000256" key="9">
    <source>
        <dbReference type="ARBA" id="ARBA00023224"/>
    </source>
</evidence>
<dbReference type="Pfam" id="PF00672">
    <property type="entry name" value="HAMP"/>
    <property type="match status" value="1"/>
</dbReference>
<accession>A0A172YGE0</accession>
<dbReference type="GO" id="GO:0006935">
    <property type="term" value="P:chemotaxis"/>
    <property type="evidence" value="ECO:0007669"/>
    <property type="project" value="UniProtKB-KW"/>
</dbReference>
<evidence type="ECO:0000256" key="7">
    <source>
        <dbReference type="ARBA" id="ARBA00022989"/>
    </source>
</evidence>
<gene>
    <name evidence="17" type="ORF">A5892_13435</name>
</gene>
<sequence>MKNLRLTLQLGIALSVSFALFVLVISIAMLSFSSMDRLREDTARQAQLSESMINAYSQLRQVRLTSIRAAIAGRSGDLAQQRQALQSAEQLLAEVQQSFDAYLSREGTSSAVNVIDQQLGAAFAGYVANIIEPTLNYARRSDVDGLNALTLNAVQPNADFNQAIRAILDFRNQRAAEVEAATDRTNLRNTLVMAACLLFSLMLCVVTFLMLRRSVVTPLVRAQSHFERIAQGDLSRPIETLGRNEIGQLYAALGKMQNMLKDNVSQVREGAQAIHHGAREIAQGNTDLSSRTEQQAASLEETASSMEQMTSTVRQNAANAEQARSLANRATGVAERGGEEMKQVVGGMEDISNTAGQISSIIAMIDGIAFQTNILALNASVEAARAGEHGRGFAVVAGEVRNLATRSAEAAGEIKNLIENVSGKIDAGSQIALSAGKTMQEVVDGIREVNQLVSEIASASKEQSDGIEQVNQAVSEMDSVTQQNAALVEQAAAAAASLERQAAELAETVERFRLGDENARETSQAPSLPRPSSTLPSATKVPALRTPVGDKRVASKSESVEEWTEF</sequence>
<dbReference type="SMART" id="SM00283">
    <property type="entry name" value="MA"/>
    <property type="match status" value="1"/>
</dbReference>
<dbReference type="SUPFAM" id="SSF58104">
    <property type="entry name" value="Methyl-accepting chemotaxis protein (MCP) signaling domain"/>
    <property type="match status" value="1"/>
</dbReference>
<dbReference type="SUPFAM" id="SSF47170">
    <property type="entry name" value="Aspartate receptor, ligand-binding domain"/>
    <property type="match status" value="1"/>
</dbReference>
<dbReference type="Pfam" id="PF00015">
    <property type="entry name" value="MCPsignal"/>
    <property type="match status" value="1"/>
</dbReference>
<feature type="region of interest" description="Disordered" evidence="13">
    <location>
        <begin position="513"/>
        <end position="566"/>
    </location>
</feature>
<dbReference type="FunFam" id="1.10.287.950:FF:000001">
    <property type="entry name" value="Methyl-accepting chemotaxis sensory transducer"/>
    <property type="match status" value="1"/>
</dbReference>
<evidence type="ECO:0000313" key="18">
    <source>
        <dbReference type="Proteomes" id="UP000077875"/>
    </source>
</evidence>
<dbReference type="InterPro" id="IPR004089">
    <property type="entry name" value="MCPsignal_dom"/>
</dbReference>
<dbReference type="PANTHER" id="PTHR43531">
    <property type="entry name" value="PROTEIN ICFG"/>
    <property type="match status" value="1"/>
</dbReference>
<dbReference type="InterPro" id="IPR004090">
    <property type="entry name" value="Chemotax_Me-accpt_rcpt"/>
</dbReference>
<dbReference type="CDD" id="cd11386">
    <property type="entry name" value="MCP_signal"/>
    <property type="match status" value="1"/>
</dbReference>
<dbReference type="PROSITE" id="PS50885">
    <property type="entry name" value="HAMP"/>
    <property type="match status" value="1"/>
</dbReference>
<keyword evidence="6 14" id="KW-0812">Transmembrane</keyword>
<evidence type="ECO:0000256" key="14">
    <source>
        <dbReference type="SAM" id="Phobius"/>
    </source>
</evidence>
<dbReference type="Pfam" id="PF02203">
    <property type="entry name" value="TarH"/>
    <property type="match status" value="1"/>
</dbReference>
<feature type="coiled-coil region" evidence="12">
    <location>
        <begin position="78"/>
        <end position="105"/>
    </location>
</feature>
<feature type="compositionally biased region" description="Basic and acidic residues" evidence="13">
    <location>
        <begin position="548"/>
        <end position="559"/>
    </location>
</feature>
<feature type="coiled-coil region" evidence="12">
    <location>
        <begin position="470"/>
        <end position="508"/>
    </location>
</feature>
<organism evidence="17 18">
    <name type="scientific">Halotalea alkalilenta</name>
    <dbReference type="NCBI Taxonomy" id="376489"/>
    <lineage>
        <taxon>Bacteria</taxon>
        <taxon>Pseudomonadati</taxon>
        <taxon>Pseudomonadota</taxon>
        <taxon>Gammaproteobacteria</taxon>
        <taxon>Oceanospirillales</taxon>
        <taxon>Halomonadaceae</taxon>
        <taxon>Halotalea</taxon>
    </lineage>
</organism>
<dbReference type="PANTHER" id="PTHR43531:SF14">
    <property type="entry name" value="METHYL-ACCEPTING CHEMOTAXIS PROTEIN I-RELATED"/>
    <property type="match status" value="1"/>
</dbReference>
<keyword evidence="8 14" id="KW-0472">Membrane</keyword>
<dbReference type="EMBL" id="CP015243">
    <property type="protein sequence ID" value="ANF58351.1"/>
    <property type="molecule type" value="Genomic_DNA"/>
</dbReference>
<evidence type="ECO:0000256" key="11">
    <source>
        <dbReference type="PROSITE-ProRule" id="PRU00284"/>
    </source>
</evidence>
<keyword evidence="2" id="KW-1003">Cell membrane</keyword>
<feature type="region of interest" description="Disordered" evidence="13">
    <location>
        <begin position="280"/>
        <end position="310"/>
    </location>
</feature>
<dbReference type="CDD" id="cd06225">
    <property type="entry name" value="HAMP"/>
    <property type="match status" value="1"/>
</dbReference>
<evidence type="ECO:0000256" key="13">
    <source>
        <dbReference type="SAM" id="MobiDB-lite"/>
    </source>
</evidence>
<dbReference type="PRINTS" id="PR00260">
    <property type="entry name" value="CHEMTRNSDUCR"/>
</dbReference>
<keyword evidence="3" id="KW-0488">Methylation</keyword>
<proteinExistence type="inferred from homology"/>
<comment type="subcellular location">
    <subcellularLocation>
        <location evidence="1">Cell inner membrane</location>
        <topology evidence="1">Multi-pass membrane protein</topology>
    </subcellularLocation>
</comment>
<evidence type="ECO:0000256" key="6">
    <source>
        <dbReference type="ARBA" id="ARBA00022692"/>
    </source>
</evidence>
<evidence type="ECO:0000259" key="16">
    <source>
        <dbReference type="PROSITE" id="PS50885"/>
    </source>
</evidence>
<dbReference type="InterPro" id="IPR003660">
    <property type="entry name" value="HAMP_dom"/>
</dbReference>
<dbReference type="GO" id="GO:0004888">
    <property type="term" value="F:transmembrane signaling receptor activity"/>
    <property type="evidence" value="ECO:0007669"/>
    <property type="project" value="InterPro"/>
</dbReference>
<dbReference type="GO" id="GO:0007165">
    <property type="term" value="P:signal transduction"/>
    <property type="evidence" value="ECO:0007669"/>
    <property type="project" value="UniProtKB-KW"/>
</dbReference>
<dbReference type="PROSITE" id="PS50111">
    <property type="entry name" value="CHEMOTAXIS_TRANSDUC_2"/>
    <property type="match status" value="1"/>
</dbReference>
<dbReference type="KEGG" id="haa:A5892_13435"/>
<dbReference type="InterPro" id="IPR003122">
    <property type="entry name" value="Tar_rcpt_lig-bd"/>
</dbReference>
<feature type="transmembrane region" description="Helical" evidence="14">
    <location>
        <begin position="191"/>
        <end position="211"/>
    </location>
</feature>
<evidence type="ECO:0000259" key="15">
    <source>
        <dbReference type="PROSITE" id="PS50111"/>
    </source>
</evidence>
<evidence type="ECO:0000256" key="5">
    <source>
        <dbReference type="ARBA" id="ARBA00022519"/>
    </source>
</evidence>
<evidence type="ECO:0000256" key="4">
    <source>
        <dbReference type="ARBA" id="ARBA00022500"/>
    </source>
</evidence>
<dbReference type="AlphaFoldDB" id="A0A172YGE0"/>
<keyword evidence="18" id="KW-1185">Reference proteome</keyword>
<dbReference type="SMART" id="SM00304">
    <property type="entry name" value="HAMP"/>
    <property type="match status" value="1"/>
</dbReference>
<evidence type="ECO:0000256" key="1">
    <source>
        <dbReference type="ARBA" id="ARBA00004429"/>
    </source>
</evidence>
<dbReference type="Gene3D" id="1.10.287.950">
    <property type="entry name" value="Methyl-accepting chemotaxis protein"/>
    <property type="match status" value="1"/>
</dbReference>